<gene>
    <name evidence="2" type="ORF">BU202_08745</name>
</gene>
<protein>
    <submittedName>
        <fullName evidence="2">Uncharacterized protein</fullName>
    </submittedName>
</protein>
<evidence type="ECO:0000313" key="3">
    <source>
        <dbReference type="Proteomes" id="UP000186890"/>
    </source>
</evidence>
<feature type="transmembrane region" description="Helical" evidence="1">
    <location>
        <begin position="37"/>
        <end position="55"/>
    </location>
</feature>
<keyword evidence="1" id="KW-0472">Membrane</keyword>
<sequence>MKKVLQVSLLFIALFFINLLVFKLLSSMGFTVVMSETSYVLPPLFSTIVLVLVFPPQKKRK</sequence>
<dbReference type="OrthoDB" id="2224724at2"/>
<organism evidence="2 3">
    <name type="scientific">Streptococcus cuniculi</name>
    <dbReference type="NCBI Taxonomy" id="1432788"/>
    <lineage>
        <taxon>Bacteria</taxon>
        <taxon>Bacillati</taxon>
        <taxon>Bacillota</taxon>
        <taxon>Bacilli</taxon>
        <taxon>Lactobacillales</taxon>
        <taxon>Streptococcaceae</taxon>
        <taxon>Streptococcus</taxon>
    </lineage>
</organism>
<feature type="transmembrane region" description="Helical" evidence="1">
    <location>
        <begin position="7"/>
        <end position="25"/>
    </location>
</feature>
<dbReference type="AlphaFoldDB" id="A0A1Q8E5U7"/>
<keyword evidence="1" id="KW-1133">Transmembrane helix</keyword>
<comment type="caution">
    <text evidence="2">The sequence shown here is derived from an EMBL/GenBank/DDBJ whole genome shotgun (WGS) entry which is preliminary data.</text>
</comment>
<dbReference type="Proteomes" id="UP000186890">
    <property type="component" value="Unassembled WGS sequence"/>
</dbReference>
<name>A0A1Q8E5U7_9STRE</name>
<accession>A0A1Q8E5U7</accession>
<keyword evidence="3" id="KW-1185">Reference proteome</keyword>
<dbReference type="EMBL" id="MSJM01000008">
    <property type="protein sequence ID" value="OLF47160.1"/>
    <property type="molecule type" value="Genomic_DNA"/>
</dbReference>
<proteinExistence type="predicted"/>
<evidence type="ECO:0000256" key="1">
    <source>
        <dbReference type="SAM" id="Phobius"/>
    </source>
</evidence>
<evidence type="ECO:0000313" key="2">
    <source>
        <dbReference type="EMBL" id="OLF47160.1"/>
    </source>
</evidence>
<keyword evidence="1" id="KW-0812">Transmembrane</keyword>
<reference evidence="3" key="1">
    <citation type="submission" date="2016-12" db="EMBL/GenBank/DDBJ databases">
        <authorList>
            <person name="Gulvik C.A."/>
        </authorList>
    </citation>
    <scope>NUCLEOTIDE SEQUENCE [LARGE SCALE GENOMIC DNA]</scope>
    <source>
        <strain evidence="3">NED12-00049-6B</strain>
    </source>
</reference>